<dbReference type="PANTHER" id="PTHR47843:SF2">
    <property type="entry name" value="BTB DOMAIN-CONTAINING PROTEIN"/>
    <property type="match status" value="1"/>
</dbReference>
<feature type="domain" description="BTB" evidence="2">
    <location>
        <begin position="28"/>
        <end position="97"/>
    </location>
</feature>
<gene>
    <name evidence="3" type="ORF">M409DRAFT_26579</name>
</gene>
<evidence type="ECO:0000259" key="2">
    <source>
        <dbReference type="PROSITE" id="PS50097"/>
    </source>
</evidence>
<name>A0A6A6C7Q4_ZASCE</name>
<dbReference type="InterPro" id="IPR000210">
    <property type="entry name" value="BTB/POZ_dom"/>
</dbReference>
<feature type="region of interest" description="Disordered" evidence="1">
    <location>
        <begin position="1"/>
        <end position="21"/>
    </location>
</feature>
<dbReference type="EMBL" id="ML993610">
    <property type="protein sequence ID" value="KAF2163134.1"/>
    <property type="molecule type" value="Genomic_DNA"/>
</dbReference>
<accession>A0A6A6C7Q4</accession>
<dbReference type="InterPro" id="IPR011333">
    <property type="entry name" value="SKP1/BTB/POZ_sf"/>
</dbReference>
<dbReference type="SUPFAM" id="SSF54695">
    <property type="entry name" value="POZ domain"/>
    <property type="match status" value="1"/>
</dbReference>
<dbReference type="PROSITE" id="PS50097">
    <property type="entry name" value="BTB"/>
    <property type="match status" value="1"/>
</dbReference>
<feature type="compositionally biased region" description="Acidic residues" evidence="1">
    <location>
        <begin position="226"/>
        <end position="235"/>
    </location>
</feature>
<proteinExistence type="predicted"/>
<evidence type="ECO:0000313" key="3">
    <source>
        <dbReference type="EMBL" id="KAF2163134.1"/>
    </source>
</evidence>
<dbReference type="Pfam" id="PF00651">
    <property type="entry name" value="BTB"/>
    <property type="match status" value="1"/>
</dbReference>
<feature type="region of interest" description="Disordered" evidence="1">
    <location>
        <begin position="225"/>
        <end position="244"/>
    </location>
</feature>
<protein>
    <recommendedName>
        <fullName evidence="2">BTB domain-containing protein</fullName>
    </recommendedName>
</protein>
<dbReference type="Gene3D" id="3.30.710.10">
    <property type="entry name" value="Potassium Channel Kv1.1, Chain A"/>
    <property type="match status" value="1"/>
</dbReference>
<sequence>MPRKGGKRPANTQMSEPAPKRFKSSYNKTITVLVGPEEDKFIVHKSTACDNSPFFKAACSQHWVEGQDKVVRLPDTTAKLFETFLHWAYTKDLKMEGVDDSTTADQPRTYDLGSVWGLANYLQTPALRNKVIDRLLQKFDAMPHTAVPRSALNHIWDLSPPDATIRRLLIDLHLTRMSRQMFEAFEDEWPQDLILAAARLHFASEEKRKMLRSPCFEERACYHEAEDGEGEEEGGAELAKAEVD</sequence>
<reference evidence="3" key="1">
    <citation type="journal article" date="2020" name="Stud. Mycol.">
        <title>101 Dothideomycetes genomes: a test case for predicting lifestyles and emergence of pathogens.</title>
        <authorList>
            <person name="Haridas S."/>
            <person name="Albert R."/>
            <person name="Binder M."/>
            <person name="Bloem J."/>
            <person name="Labutti K."/>
            <person name="Salamov A."/>
            <person name="Andreopoulos B."/>
            <person name="Baker S."/>
            <person name="Barry K."/>
            <person name="Bills G."/>
            <person name="Bluhm B."/>
            <person name="Cannon C."/>
            <person name="Castanera R."/>
            <person name="Culley D."/>
            <person name="Daum C."/>
            <person name="Ezra D."/>
            <person name="Gonzalez J."/>
            <person name="Henrissat B."/>
            <person name="Kuo A."/>
            <person name="Liang C."/>
            <person name="Lipzen A."/>
            <person name="Lutzoni F."/>
            <person name="Magnuson J."/>
            <person name="Mondo S."/>
            <person name="Nolan M."/>
            <person name="Ohm R."/>
            <person name="Pangilinan J."/>
            <person name="Park H.-J."/>
            <person name="Ramirez L."/>
            <person name="Alfaro M."/>
            <person name="Sun H."/>
            <person name="Tritt A."/>
            <person name="Yoshinaga Y."/>
            <person name="Zwiers L.-H."/>
            <person name="Turgeon B."/>
            <person name="Goodwin S."/>
            <person name="Spatafora J."/>
            <person name="Crous P."/>
            <person name="Grigoriev I."/>
        </authorList>
    </citation>
    <scope>NUCLEOTIDE SEQUENCE</scope>
    <source>
        <strain evidence="3">ATCC 36951</strain>
    </source>
</reference>
<dbReference type="Proteomes" id="UP000799537">
    <property type="component" value="Unassembled WGS sequence"/>
</dbReference>
<dbReference type="PANTHER" id="PTHR47843">
    <property type="entry name" value="BTB DOMAIN-CONTAINING PROTEIN-RELATED"/>
    <property type="match status" value="1"/>
</dbReference>
<organism evidence="3 4">
    <name type="scientific">Zasmidium cellare ATCC 36951</name>
    <dbReference type="NCBI Taxonomy" id="1080233"/>
    <lineage>
        <taxon>Eukaryota</taxon>
        <taxon>Fungi</taxon>
        <taxon>Dikarya</taxon>
        <taxon>Ascomycota</taxon>
        <taxon>Pezizomycotina</taxon>
        <taxon>Dothideomycetes</taxon>
        <taxon>Dothideomycetidae</taxon>
        <taxon>Mycosphaerellales</taxon>
        <taxon>Mycosphaerellaceae</taxon>
        <taxon>Zasmidium</taxon>
    </lineage>
</organism>
<evidence type="ECO:0000313" key="4">
    <source>
        <dbReference type="Proteomes" id="UP000799537"/>
    </source>
</evidence>
<dbReference type="OrthoDB" id="3640545at2759"/>
<dbReference type="CDD" id="cd18186">
    <property type="entry name" value="BTB_POZ_ZBTB_KLHL-like"/>
    <property type="match status" value="1"/>
</dbReference>
<dbReference type="RefSeq" id="XP_033664023.1">
    <property type="nucleotide sequence ID" value="XM_033808171.1"/>
</dbReference>
<keyword evidence="4" id="KW-1185">Reference proteome</keyword>
<dbReference type="GeneID" id="54561443"/>
<evidence type="ECO:0000256" key="1">
    <source>
        <dbReference type="SAM" id="MobiDB-lite"/>
    </source>
</evidence>
<dbReference type="AlphaFoldDB" id="A0A6A6C7Q4"/>